<evidence type="ECO:0000256" key="8">
    <source>
        <dbReference type="ARBA" id="ARBA00022837"/>
    </source>
</evidence>
<dbReference type="SMART" id="SM01411">
    <property type="entry name" value="Ephrin_rec_like"/>
    <property type="match status" value="2"/>
</dbReference>
<evidence type="ECO:0000259" key="17">
    <source>
        <dbReference type="PROSITE" id="PS50026"/>
    </source>
</evidence>
<dbReference type="InterPro" id="IPR018097">
    <property type="entry name" value="EGF_Ca-bd_CS"/>
</dbReference>
<dbReference type="Pfam" id="PF00008">
    <property type="entry name" value="EGF"/>
    <property type="match status" value="2"/>
</dbReference>
<dbReference type="Pfam" id="PF00059">
    <property type="entry name" value="Lectin_C"/>
    <property type="match status" value="1"/>
</dbReference>
<evidence type="ECO:0000256" key="15">
    <source>
        <dbReference type="SAM" id="MobiDB-lite"/>
    </source>
</evidence>
<gene>
    <name evidence="21" type="primary">DMBT1</name>
    <name evidence="21" type="ORF">BLAG_LOCUS2064</name>
</gene>
<feature type="signal peptide" evidence="16">
    <location>
        <begin position="1"/>
        <end position="23"/>
    </location>
</feature>
<dbReference type="PROSITE" id="PS00010">
    <property type="entry name" value="ASX_HYDROXYL"/>
    <property type="match status" value="2"/>
</dbReference>
<dbReference type="InterPro" id="IPR001368">
    <property type="entry name" value="TNFR/NGFR_Cys_rich_reg"/>
</dbReference>
<dbReference type="PANTHER" id="PTHR46549">
    <property type="entry name" value="MACPF DOMAIN-CONTAINING PROTEIN"/>
    <property type="match status" value="1"/>
</dbReference>
<sequence>MVAVRTTYLLLIQVLVYQHIASAAVLAPRTAAGTAGDSHTLLDRVVDSILTDNDAELNNAINDVRSEQRNPVALKPSGNDVTEEKEKNIFSSQLKTILESVDALSRNVNIHQSKETLAGDPEREEEEKEASLLMKSWSPRSPQNVGAENNEVFDVEKGPSVNGDRSEGEDLPGASETTNLQENRKDLHKPTENAISNLQSQEVPKREQKTSDDSALPMGDQGSVSDTVQVKKAAPAFMASAAGQIGEKVVNKLGDRIADGVVENHQEKVVNSLQDYFGKQLDNFDKQYKEVLGQTNNLAAGLSRPVEEADVRVLPISRGDDMGNTFVPAGYEISHKYHYVDEKDDEQDSSTAKVSAYSYPVGLGPVVMNGCFGTGYVNGDPCWEAKIPRESCPNLIDGATFLGVGFDGRGEYSADSRKRSIVQRSCNGLQTYEDHEVPDTMTVQGVYDTDVESNTFASMEGYREYLEQKSAVTSAKAMFQQELNKAAGYGAGGGIFGLGYSAGGGFSNQNARSDQSSNFRAGSQAAGRLSDKNTQTYMALLEINVFRYEIFMDDVEPADLNLAFLRDFLKLPVSYFSIGADQDFQNFIIRYGTHYIKSAKFGGQVKIIKTKEASKELTIQAFSERAQTEWKKAFSTFSAEASQTKSSSWWHEHETRKESQKAEGEASAGSAAAAEQSQTENLHSFEFSNEMIVVQGGNQRIAAAITEMYTTSLSTELKTWLESIKDYPKAFSFIMKPITAVLDINFDSIFPNGAVDFGCLGKSDLKVENATGRRYYVQETKKTVGNVTQDISEVRYCDFKRREELAEKLTKRRLALGRAIAVYLEEGPLLSTDFLLPAGEPGCESATLAYLDDSHSGSPTWAELVSGTESTVIFDMPYDISSILRAQEILTLKFHDNSWFSVRTGGIPHLYDGYKNGGSNDVNGHKVSVQGLVMTYSEETGVLTVTEDDFEASKQVVPELPDWVKGQAVARAEYKSLLKHLSNQQRATNGDAPCNIKWSNAHRIDPADGGKCIHFTAASEGDIFVVFAGIPRNYETWLYIQISPEGVALYKAMRLETTQLKEGASSLGSSNLYQSYFVCVTEDTGNKATTVQYGKTPDNEERPHIWLDFQFNSILSLHYYAFASGMYPVKVMGVSLLDQQAQDFIICREGTEKDEGRCRQRCHPECDGCRTTGSDSPTDCIACRHFSVAYPYIDGEPGSSICVSACPEHMELLTDTSRCTCKKRMEASSEGGRVTCVTDCPLTHYLDGSVCKKCHSFCQDVSKHGTNVCTGPNSNQCNTCKYAVNGACSEGCSPGQKAVNQSDGSFRCDQCQSGYKCERGDEVEEVCPAGTYSNQDRTGCGQCPAGQFSSSGSSSCTQCPAGQFNPRSGASSCQTCSVGMTSNAGATSCYEINECASNPCHNGAHCENRMNSYYCQCAAGYKGTNCETGEWTIDDIYINDCSPNPCGHDGVCTDRVNGFSCACKAGYAGDTCETDLDYEIRLVGGNYAHEGRVEIRYRDGPWGTVCDDSWDANDAAVACRQLGYRYGVHVALTGQFGPGSGGRETIFLDEVGCSGSESNLDHCSHNPHGTHDCGHNEDVGIICSICRSGWKQHGDHCYQITGDEYTKTWSTAKIICDDGGILAMPKDQATNDFLVNMIRETSTETGTWIGLDDLQSVGTYVWDDGTPLSYTNWAPGEPSTGHERCVMYFSGATRDDQKYKWNDSSCDTKAMFICQQNR</sequence>
<accession>A0A8J9YPE1</accession>
<dbReference type="SUPFAM" id="SSF57184">
    <property type="entry name" value="Growth factor receptor domain"/>
    <property type="match status" value="2"/>
</dbReference>
<evidence type="ECO:0000256" key="11">
    <source>
        <dbReference type="ARBA" id="ARBA00023157"/>
    </source>
</evidence>
<dbReference type="PROSITE" id="PS01187">
    <property type="entry name" value="EGF_CA"/>
    <property type="match status" value="1"/>
</dbReference>
<keyword evidence="4 13" id="KW-0245">EGF-like domain</keyword>
<feature type="domain" description="EGF-like" evidence="17">
    <location>
        <begin position="1391"/>
        <end position="1427"/>
    </location>
</feature>
<dbReference type="PROSITE" id="PS00022">
    <property type="entry name" value="EGF_1"/>
    <property type="match status" value="2"/>
</dbReference>
<dbReference type="SMART" id="SM00202">
    <property type="entry name" value="SR"/>
    <property type="match status" value="1"/>
</dbReference>
<feature type="chain" id="PRO_5035429246" evidence="16">
    <location>
        <begin position="24"/>
        <end position="1718"/>
    </location>
</feature>
<feature type="domain" description="EGF-like" evidence="17">
    <location>
        <begin position="1437"/>
        <end position="1473"/>
    </location>
</feature>
<feature type="domain" description="SRCR" evidence="19">
    <location>
        <begin position="1480"/>
        <end position="1584"/>
    </location>
</feature>
<organism evidence="21 22">
    <name type="scientific">Branchiostoma lanceolatum</name>
    <name type="common">Common lancelet</name>
    <name type="synonym">Amphioxus lanceolatum</name>
    <dbReference type="NCBI Taxonomy" id="7740"/>
    <lineage>
        <taxon>Eukaryota</taxon>
        <taxon>Metazoa</taxon>
        <taxon>Chordata</taxon>
        <taxon>Cephalochordata</taxon>
        <taxon>Leptocardii</taxon>
        <taxon>Amphioxiformes</taxon>
        <taxon>Branchiostomatidae</taxon>
        <taxon>Branchiostoma</taxon>
    </lineage>
</organism>
<dbReference type="InterPro" id="IPR036772">
    <property type="entry name" value="SRCR-like_dom_sf"/>
</dbReference>
<keyword evidence="22" id="KW-1185">Reference proteome</keyword>
<dbReference type="InterPro" id="IPR020864">
    <property type="entry name" value="MACPF"/>
</dbReference>
<evidence type="ECO:0000313" key="22">
    <source>
        <dbReference type="Proteomes" id="UP000838412"/>
    </source>
</evidence>
<dbReference type="InterPro" id="IPR000152">
    <property type="entry name" value="EGF-type_Asp/Asn_hydroxyl_site"/>
</dbReference>
<evidence type="ECO:0000256" key="12">
    <source>
        <dbReference type="ARBA" id="ARBA00023180"/>
    </source>
</evidence>
<dbReference type="Gene3D" id="2.10.25.10">
    <property type="entry name" value="Laminin"/>
    <property type="match status" value="2"/>
</dbReference>
<keyword evidence="10" id="KW-0472">Membrane</keyword>
<keyword evidence="9" id="KW-1133">Transmembrane helix</keyword>
<evidence type="ECO:0000256" key="4">
    <source>
        <dbReference type="ARBA" id="ARBA00022536"/>
    </source>
</evidence>
<dbReference type="FunFam" id="2.10.25.10:FF:000391">
    <property type="entry name" value="Weary, isoform C"/>
    <property type="match status" value="1"/>
</dbReference>
<dbReference type="Pfam" id="PF00530">
    <property type="entry name" value="SRCR"/>
    <property type="match status" value="1"/>
</dbReference>
<dbReference type="Proteomes" id="UP000838412">
    <property type="component" value="Chromosome 1"/>
</dbReference>
<dbReference type="Gene3D" id="3.10.250.10">
    <property type="entry name" value="SRCR-like domain"/>
    <property type="match status" value="1"/>
</dbReference>
<dbReference type="InterPro" id="IPR000742">
    <property type="entry name" value="EGF"/>
</dbReference>
<dbReference type="PROSITE" id="PS01186">
    <property type="entry name" value="EGF_2"/>
    <property type="match status" value="2"/>
</dbReference>
<feature type="disulfide bond" evidence="13">
    <location>
        <begin position="1463"/>
        <end position="1472"/>
    </location>
</feature>
<dbReference type="CDD" id="cd00037">
    <property type="entry name" value="CLECT"/>
    <property type="match status" value="1"/>
</dbReference>
<feature type="compositionally biased region" description="Polar residues" evidence="15">
    <location>
        <begin position="138"/>
        <end position="147"/>
    </location>
</feature>
<dbReference type="CDD" id="cd00054">
    <property type="entry name" value="EGF_CA"/>
    <property type="match status" value="2"/>
</dbReference>
<dbReference type="SUPFAM" id="SSF57196">
    <property type="entry name" value="EGF/Laminin"/>
    <property type="match status" value="2"/>
</dbReference>
<evidence type="ECO:0000256" key="10">
    <source>
        <dbReference type="ARBA" id="ARBA00023136"/>
    </source>
</evidence>
<keyword evidence="12" id="KW-0325">Glycoprotein</keyword>
<reference evidence="21" key="1">
    <citation type="submission" date="2022-01" db="EMBL/GenBank/DDBJ databases">
        <authorList>
            <person name="Braso-Vives M."/>
        </authorList>
    </citation>
    <scope>NUCLEOTIDE SEQUENCE</scope>
</reference>
<evidence type="ECO:0000256" key="6">
    <source>
        <dbReference type="ARBA" id="ARBA00022729"/>
    </source>
</evidence>
<comment type="caution">
    <text evidence="14">Lacks conserved residue(s) required for the propagation of feature annotation.</text>
</comment>
<proteinExistence type="inferred from homology"/>
<evidence type="ECO:0000256" key="14">
    <source>
        <dbReference type="PROSITE-ProRule" id="PRU00196"/>
    </source>
</evidence>
<keyword evidence="8" id="KW-0106">Calcium</keyword>
<evidence type="ECO:0000256" key="13">
    <source>
        <dbReference type="PROSITE-ProRule" id="PRU00076"/>
    </source>
</evidence>
<comment type="similarity">
    <text evidence="2">Belongs to the CRELD family.</text>
</comment>
<dbReference type="FunFam" id="3.10.250.10:FF:000011">
    <property type="entry name" value="Scavenger receptor class A member 5"/>
    <property type="match status" value="1"/>
</dbReference>
<evidence type="ECO:0000256" key="2">
    <source>
        <dbReference type="ARBA" id="ARBA00005897"/>
    </source>
</evidence>
<feature type="disulfide bond" evidence="14">
    <location>
        <begin position="1553"/>
        <end position="1563"/>
    </location>
</feature>
<dbReference type="PROSITE" id="PS51412">
    <property type="entry name" value="MACPF_2"/>
    <property type="match status" value="1"/>
</dbReference>
<dbReference type="InterPro" id="IPR006212">
    <property type="entry name" value="Furin_repeat"/>
</dbReference>
<dbReference type="InterPro" id="IPR016187">
    <property type="entry name" value="CTDL_fold"/>
</dbReference>
<feature type="domain" description="MACPF" evidence="20">
    <location>
        <begin position="385"/>
        <end position="772"/>
    </location>
</feature>
<dbReference type="GO" id="GO:0005509">
    <property type="term" value="F:calcium ion binding"/>
    <property type="evidence" value="ECO:0007669"/>
    <property type="project" value="InterPro"/>
</dbReference>
<dbReference type="InterPro" id="IPR001881">
    <property type="entry name" value="EGF-like_Ca-bd_dom"/>
</dbReference>
<evidence type="ECO:0000256" key="16">
    <source>
        <dbReference type="SAM" id="SignalP"/>
    </source>
</evidence>
<dbReference type="EMBL" id="OV696686">
    <property type="protein sequence ID" value="CAH1233228.1"/>
    <property type="molecule type" value="Genomic_DNA"/>
</dbReference>
<dbReference type="SMART" id="SM00179">
    <property type="entry name" value="EGF_CA"/>
    <property type="match status" value="2"/>
</dbReference>
<evidence type="ECO:0000256" key="3">
    <source>
        <dbReference type="ARBA" id="ARBA00022475"/>
    </source>
</evidence>
<evidence type="ECO:0000256" key="5">
    <source>
        <dbReference type="ARBA" id="ARBA00022692"/>
    </source>
</evidence>
<evidence type="ECO:0000256" key="7">
    <source>
        <dbReference type="ARBA" id="ARBA00022737"/>
    </source>
</evidence>
<dbReference type="SUPFAM" id="SSF56436">
    <property type="entry name" value="C-type lectin-like"/>
    <property type="match status" value="1"/>
</dbReference>
<dbReference type="PROSITE" id="PS50287">
    <property type="entry name" value="SRCR_2"/>
    <property type="match status" value="1"/>
</dbReference>
<feature type="region of interest" description="Disordered" evidence="15">
    <location>
        <begin position="112"/>
        <end position="223"/>
    </location>
</feature>
<dbReference type="SMART" id="SM00034">
    <property type="entry name" value="CLECT"/>
    <property type="match status" value="1"/>
</dbReference>
<dbReference type="PRINTS" id="PR00258">
    <property type="entry name" value="SPERACTRCPTR"/>
</dbReference>
<feature type="region of interest" description="Disordered" evidence="15">
    <location>
        <begin position="645"/>
        <end position="675"/>
    </location>
</feature>
<comment type="subcellular location">
    <subcellularLocation>
        <location evidence="1">Cell membrane</location>
        <topology evidence="1">Single-pass type I membrane protein</topology>
    </subcellularLocation>
</comment>
<dbReference type="FunFam" id="2.10.25.10:FF:000321">
    <property type="entry name" value="Protein delta homolog 1"/>
    <property type="match status" value="1"/>
</dbReference>
<dbReference type="GO" id="GO:0023052">
    <property type="term" value="P:signaling"/>
    <property type="evidence" value="ECO:0007669"/>
    <property type="project" value="UniProtKB-ARBA"/>
</dbReference>
<protein>
    <submittedName>
        <fullName evidence="21">DMBT1 protein</fullName>
    </submittedName>
</protein>
<evidence type="ECO:0000256" key="1">
    <source>
        <dbReference type="ARBA" id="ARBA00004251"/>
    </source>
</evidence>
<name>A0A8J9YPE1_BRALA</name>
<dbReference type="PROSITE" id="PS50041">
    <property type="entry name" value="C_TYPE_LECTIN_2"/>
    <property type="match status" value="1"/>
</dbReference>
<keyword evidence="11 14" id="KW-1015">Disulfide bond</keyword>
<dbReference type="InterPro" id="IPR009030">
    <property type="entry name" value="Growth_fac_rcpt_cys_sf"/>
</dbReference>
<keyword evidence="3" id="KW-1003">Cell membrane</keyword>
<evidence type="ECO:0000259" key="18">
    <source>
        <dbReference type="PROSITE" id="PS50041"/>
    </source>
</evidence>
<dbReference type="OrthoDB" id="9998784at2759"/>
<evidence type="ECO:0000313" key="21">
    <source>
        <dbReference type="EMBL" id="CAH1233228.1"/>
    </source>
</evidence>
<feature type="compositionally biased region" description="Basic and acidic residues" evidence="15">
    <location>
        <begin position="182"/>
        <end position="191"/>
    </location>
</feature>
<dbReference type="PROSITE" id="PS50026">
    <property type="entry name" value="EGF_3"/>
    <property type="match status" value="2"/>
</dbReference>
<evidence type="ECO:0000256" key="9">
    <source>
        <dbReference type="ARBA" id="ARBA00022989"/>
    </source>
</evidence>
<dbReference type="PANTHER" id="PTHR46549:SF1">
    <property type="entry name" value="MACPF DOMAIN-CONTAINING PROTEIN"/>
    <property type="match status" value="1"/>
</dbReference>
<feature type="compositionally biased region" description="Polar residues" evidence="15">
    <location>
        <begin position="193"/>
        <end position="202"/>
    </location>
</feature>
<keyword evidence="7" id="KW-0677">Repeat</keyword>
<evidence type="ECO:0000259" key="19">
    <source>
        <dbReference type="PROSITE" id="PS50287"/>
    </source>
</evidence>
<feature type="compositionally biased region" description="Low complexity" evidence="15">
    <location>
        <begin position="665"/>
        <end position="675"/>
    </location>
</feature>
<feature type="compositionally biased region" description="Basic and acidic residues" evidence="15">
    <location>
        <begin position="650"/>
        <end position="664"/>
    </location>
</feature>
<dbReference type="SMART" id="SM00181">
    <property type="entry name" value="EGF"/>
    <property type="match status" value="4"/>
</dbReference>
<keyword evidence="5" id="KW-0812">Transmembrane</keyword>
<dbReference type="GO" id="GO:0007154">
    <property type="term" value="P:cell communication"/>
    <property type="evidence" value="ECO:0007669"/>
    <property type="project" value="UniProtKB-ARBA"/>
</dbReference>
<dbReference type="InterPro" id="IPR001304">
    <property type="entry name" value="C-type_lectin-like"/>
</dbReference>
<dbReference type="CDD" id="cd00064">
    <property type="entry name" value="FU"/>
    <property type="match status" value="2"/>
</dbReference>
<feature type="compositionally biased region" description="Basic and acidic residues" evidence="15">
    <location>
        <begin position="203"/>
        <end position="212"/>
    </location>
</feature>
<dbReference type="SMART" id="SM00261">
    <property type="entry name" value="FU"/>
    <property type="match status" value="2"/>
</dbReference>
<evidence type="ECO:0000259" key="20">
    <source>
        <dbReference type="PROSITE" id="PS51412"/>
    </source>
</evidence>
<keyword evidence="6 16" id="KW-0732">Signal</keyword>
<feature type="disulfide bond" evidence="13">
    <location>
        <begin position="1417"/>
        <end position="1426"/>
    </location>
</feature>
<dbReference type="InterPro" id="IPR001190">
    <property type="entry name" value="SRCR"/>
</dbReference>
<dbReference type="SUPFAM" id="SSF56487">
    <property type="entry name" value="SRCR-like"/>
    <property type="match status" value="1"/>
</dbReference>
<dbReference type="Gene3D" id="2.10.220.10">
    <property type="entry name" value="Hormone Receptor, Insulin-like Growth Factor Receptor 1, Chain A, domain 2"/>
    <property type="match status" value="1"/>
</dbReference>
<dbReference type="GO" id="GO:0005886">
    <property type="term" value="C:plasma membrane"/>
    <property type="evidence" value="ECO:0007669"/>
    <property type="project" value="UniProtKB-SubCell"/>
</dbReference>
<dbReference type="InterPro" id="IPR016186">
    <property type="entry name" value="C-type_lectin-like/link_sf"/>
</dbReference>
<dbReference type="Pfam" id="PF01823">
    <property type="entry name" value="MACPF"/>
    <property type="match status" value="1"/>
</dbReference>
<dbReference type="Gene3D" id="3.10.100.10">
    <property type="entry name" value="Mannose-Binding Protein A, subunit A"/>
    <property type="match status" value="1"/>
</dbReference>
<feature type="domain" description="C-type lectin" evidence="18">
    <location>
        <begin position="1593"/>
        <end position="1715"/>
    </location>
</feature>
<dbReference type="PROSITE" id="PS00652">
    <property type="entry name" value="TNFR_NGFR_1"/>
    <property type="match status" value="1"/>
</dbReference>